<keyword evidence="3" id="KW-1185">Reference proteome</keyword>
<keyword evidence="1" id="KW-1133">Transmembrane helix</keyword>
<feature type="transmembrane region" description="Helical" evidence="1">
    <location>
        <begin position="6"/>
        <end position="28"/>
    </location>
</feature>
<dbReference type="Proteomes" id="UP000276133">
    <property type="component" value="Unassembled WGS sequence"/>
</dbReference>
<proteinExistence type="predicted"/>
<dbReference type="AlphaFoldDB" id="A0A3M7QQM1"/>
<gene>
    <name evidence="2" type="ORF">BpHYR1_015297</name>
</gene>
<evidence type="ECO:0000256" key="1">
    <source>
        <dbReference type="SAM" id="Phobius"/>
    </source>
</evidence>
<keyword evidence="1" id="KW-0812">Transmembrane</keyword>
<organism evidence="2 3">
    <name type="scientific">Brachionus plicatilis</name>
    <name type="common">Marine rotifer</name>
    <name type="synonym">Brachionus muelleri</name>
    <dbReference type="NCBI Taxonomy" id="10195"/>
    <lineage>
        <taxon>Eukaryota</taxon>
        <taxon>Metazoa</taxon>
        <taxon>Spiralia</taxon>
        <taxon>Gnathifera</taxon>
        <taxon>Rotifera</taxon>
        <taxon>Eurotatoria</taxon>
        <taxon>Monogononta</taxon>
        <taxon>Pseudotrocha</taxon>
        <taxon>Ploima</taxon>
        <taxon>Brachionidae</taxon>
        <taxon>Brachionus</taxon>
    </lineage>
</organism>
<keyword evidence="1" id="KW-0472">Membrane</keyword>
<dbReference type="Gene3D" id="3.40.50.2300">
    <property type="match status" value="1"/>
</dbReference>
<evidence type="ECO:0000313" key="3">
    <source>
        <dbReference type="Proteomes" id="UP000276133"/>
    </source>
</evidence>
<feature type="transmembrane region" description="Helical" evidence="1">
    <location>
        <begin position="134"/>
        <end position="154"/>
    </location>
</feature>
<protein>
    <submittedName>
        <fullName evidence="2">Uncharacterized protein</fullName>
    </submittedName>
</protein>
<name>A0A3M7QQM1_BRAPC</name>
<reference evidence="2 3" key="1">
    <citation type="journal article" date="2018" name="Sci. Rep.">
        <title>Genomic signatures of local adaptation to the degree of environmental predictability in rotifers.</title>
        <authorList>
            <person name="Franch-Gras L."/>
            <person name="Hahn C."/>
            <person name="Garcia-Roger E.M."/>
            <person name="Carmona M.J."/>
            <person name="Serra M."/>
            <person name="Gomez A."/>
        </authorList>
    </citation>
    <scope>NUCLEOTIDE SEQUENCE [LARGE SCALE GENOMIC DNA]</scope>
    <source>
        <strain evidence="2">HYR1</strain>
    </source>
</reference>
<sequence>MSVKLVIFFWLFTAGSTVPVNILLLLPVNQTYKFSQSKVMASLSLAISDLKTIGYGAKFHIDIISDTCDCTGIKAPINAMENIFGKRNHSKHFQAVFGPIKLRLYLIYTDHPWVSKKILKLWSPRDEIKRKLKYGILIIFVILVCGHKFLLFKIDFSSKEIIHLKIIIFFWLSTKEVVSLVAVKFLSYQVLALRKLNNSTNKSLNYILNNFYNDHMID</sequence>
<comment type="caution">
    <text evidence="2">The sequence shown here is derived from an EMBL/GenBank/DDBJ whole genome shotgun (WGS) entry which is preliminary data.</text>
</comment>
<accession>A0A3M7QQM1</accession>
<feature type="transmembrane region" description="Helical" evidence="1">
    <location>
        <begin position="166"/>
        <end position="186"/>
    </location>
</feature>
<dbReference type="EMBL" id="REGN01005333">
    <property type="protein sequence ID" value="RNA13767.1"/>
    <property type="molecule type" value="Genomic_DNA"/>
</dbReference>
<evidence type="ECO:0000313" key="2">
    <source>
        <dbReference type="EMBL" id="RNA13767.1"/>
    </source>
</evidence>